<organism evidence="1">
    <name type="scientific">Rhizophora mucronata</name>
    <name type="common">Asiatic mangrove</name>
    <dbReference type="NCBI Taxonomy" id="61149"/>
    <lineage>
        <taxon>Eukaryota</taxon>
        <taxon>Viridiplantae</taxon>
        <taxon>Streptophyta</taxon>
        <taxon>Embryophyta</taxon>
        <taxon>Tracheophyta</taxon>
        <taxon>Spermatophyta</taxon>
        <taxon>Magnoliopsida</taxon>
        <taxon>eudicotyledons</taxon>
        <taxon>Gunneridae</taxon>
        <taxon>Pentapetalae</taxon>
        <taxon>rosids</taxon>
        <taxon>fabids</taxon>
        <taxon>Malpighiales</taxon>
        <taxon>Rhizophoraceae</taxon>
        <taxon>Rhizophora</taxon>
    </lineage>
</organism>
<proteinExistence type="predicted"/>
<evidence type="ECO:0000313" key="1">
    <source>
        <dbReference type="EMBL" id="MBX55386.1"/>
    </source>
</evidence>
<accession>A0A2P2PKW3</accession>
<reference evidence="1" key="1">
    <citation type="submission" date="2018-02" db="EMBL/GenBank/DDBJ databases">
        <title>Rhizophora mucronata_Transcriptome.</title>
        <authorList>
            <person name="Meera S.P."/>
            <person name="Sreeshan A."/>
            <person name="Augustine A."/>
        </authorList>
    </citation>
    <scope>NUCLEOTIDE SEQUENCE</scope>
    <source>
        <tissue evidence="1">Leaf</tissue>
    </source>
</reference>
<sequence length="32" mass="3629">MVLEFESLSGKWSAFDFDSQSNVYLLKDSIDG</sequence>
<name>A0A2P2PKW3_RHIMU</name>
<protein>
    <submittedName>
        <fullName evidence="1">Uncharacterized protein</fullName>
    </submittedName>
</protein>
<dbReference type="AlphaFoldDB" id="A0A2P2PKW3"/>
<dbReference type="EMBL" id="GGEC01074902">
    <property type="protein sequence ID" value="MBX55386.1"/>
    <property type="molecule type" value="Transcribed_RNA"/>
</dbReference>